<organism evidence="1 2">
    <name type="scientific">Mucuna pruriens</name>
    <name type="common">Velvet bean</name>
    <name type="synonym">Dolichos pruriens</name>
    <dbReference type="NCBI Taxonomy" id="157652"/>
    <lineage>
        <taxon>Eukaryota</taxon>
        <taxon>Viridiplantae</taxon>
        <taxon>Streptophyta</taxon>
        <taxon>Embryophyta</taxon>
        <taxon>Tracheophyta</taxon>
        <taxon>Spermatophyta</taxon>
        <taxon>Magnoliopsida</taxon>
        <taxon>eudicotyledons</taxon>
        <taxon>Gunneridae</taxon>
        <taxon>Pentapetalae</taxon>
        <taxon>rosids</taxon>
        <taxon>fabids</taxon>
        <taxon>Fabales</taxon>
        <taxon>Fabaceae</taxon>
        <taxon>Papilionoideae</taxon>
        <taxon>50 kb inversion clade</taxon>
        <taxon>NPAAA clade</taxon>
        <taxon>indigoferoid/millettioid clade</taxon>
        <taxon>Phaseoleae</taxon>
        <taxon>Mucuna</taxon>
    </lineage>
</organism>
<dbReference type="AlphaFoldDB" id="A0A371GIN6"/>
<keyword evidence="2" id="KW-1185">Reference proteome</keyword>
<gene>
    <name evidence="1" type="ORF">CR513_27981</name>
</gene>
<dbReference type="OrthoDB" id="1509670at2759"/>
<sequence length="98" mass="11533">MKNTDIVVKVRYMDRLTHQVPIKIGIHTKKNTCPSLVIIRGIQKMSELKYGFQIKFRTSRCCERKMYPHQVPIKIGFTQRKTLALRWLLLEASQKCLS</sequence>
<proteinExistence type="predicted"/>
<dbReference type="EMBL" id="QJKJ01005464">
    <property type="protein sequence ID" value="RDX90183.1"/>
    <property type="molecule type" value="Genomic_DNA"/>
</dbReference>
<feature type="non-terminal residue" evidence="1">
    <location>
        <position position="1"/>
    </location>
</feature>
<name>A0A371GIN6_MUCPR</name>
<evidence type="ECO:0000313" key="1">
    <source>
        <dbReference type="EMBL" id="RDX90183.1"/>
    </source>
</evidence>
<dbReference type="Proteomes" id="UP000257109">
    <property type="component" value="Unassembled WGS sequence"/>
</dbReference>
<accession>A0A371GIN6</accession>
<protein>
    <submittedName>
        <fullName evidence="1">Uncharacterized protein</fullName>
    </submittedName>
</protein>
<evidence type="ECO:0000313" key="2">
    <source>
        <dbReference type="Proteomes" id="UP000257109"/>
    </source>
</evidence>
<reference evidence="1" key="1">
    <citation type="submission" date="2018-05" db="EMBL/GenBank/DDBJ databases">
        <title>Draft genome of Mucuna pruriens seed.</title>
        <authorList>
            <person name="Nnadi N.E."/>
            <person name="Vos R."/>
            <person name="Hasami M.H."/>
            <person name="Devisetty U.K."/>
            <person name="Aguiy J.C."/>
        </authorList>
    </citation>
    <scope>NUCLEOTIDE SEQUENCE [LARGE SCALE GENOMIC DNA]</scope>
    <source>
        <strain evidence="1">JCA_2017</strain>
    </source>
</reference>
<comment type="caution">
    <text evidence="1">The sequence shown here is derived from an EMBL/GenBank/DDBJ whole genome shotgun (WGS) entry which is preliminary data.</text>
</comment>